<accession>A0A2I1G915</accession>
<feature type="compositionally biased region" description="Basic and acidic residues" evidence="7">
    <location>
        <begin position="388"/>
        <end position="397"/>
    </location>
</feature>
<evidence type="ECO:0000259" key="9">
    <source>
        <dbReference type="Pfam" id="PF00520"/>
    </source>
</evidence>
<dbReference type="InterPro" id="IPR005821">
    <property type="entry name" value="Ion_trans_dom"/>
</dbReference>
<feature type="transmembrane region" description="Helical" evidence="8">
    <location>
        <begin position="1086"/>
        <end position="1110"/>
    </location>
</feature>
<dbReference type="PANTHER" id="PTHR10582:SF2">
    <property type="entry name" value="INACTIVE"/>
    <property type="match status" value="1"/>
</dbReference>
<feature type="transmembrane region" description="Helical" evidence="8">
    <location>
        <begin position="727"/>
        <end position="748"/>
    </location>
</feature>
<dbReference type="VEuPathDB" id="FungiDB:RhiirA1_457553"/>
<comment type="subcellular location">
    <subcellularLocation>
        <location evidence="1">Membrane</location>
        <topology evidence="1">Multi-pass membrane protein</topology>
    </subcellularLocation>
</comment>
<evidence type="ECO:0000256" key="8">
    <source>
        <dbReference type="SAM" id="Phobius"/>
    </source>
</evidence>
<dbReference type="InterPro" id="IPR024862">
    <property type="entry name" value="TRPV"/>
</dbReference>
<evidence type="ECO:0000256" key="7">
    <source>
        <dbReference type="SAM" id="MobiDB-lite"/>
    </source>
</evidence>
<keyword evidence="2 8" id="KW-0812">Transmembrane</keyword>
<feature type="transmembrane region" description="Helical" evidence="8">
    <location>
        <begin position="911"/>
        <end position="929"/>
    </location>
</feature>
<dbReference type="GO" id="GO:0005216">
    <property type="term" value="F:monoatomic ion channel activity"/>
    <property type="evidence" value="ECO:0007669"/>
    <property type="project" value="InterPro"/>
</dbReference>
<sequence length="1195" mass="142851">MSTYTDHIEVQILPHNKDDKVHIYPHNEKPITMMSISLKSEYIVTYSKEDESFEGWSRNPSSESSDPFTLDDEYRELKNMDVLDFKVSDNKIIITKGFPVGEFIFDMKNKKKIILDIFYEDDQFVNFPDYEVTNFLTNGDIIIYQNYHQNPVIIIYSNNNNNWERKVKYEMNFCDDKINEINIIFGGVVNDKLYLLINNYIHLLDILDIVLDLPKFRYRIIPFEINEKEIEKLKEEFEELTLKISESLMVIKFGDIFYIYSNEMNVPIGKITVKDPQDFDIIHDDNDNYYIATLNDKNDDDDNNKESDKINIRSWKSNLRKSINFNKFIHKKFNDNKAYGLFKNKPWIIDMKDTFNNNSTNSEDSEQDNKNQKENSKDSEQDNINQKENSKDSEHDNTYQNNLDDNIFYRIKNLLDKDENQLLTDDRKLFKNQHAGDENQHTNWISKRKNEKQFIKKRKQVIIDIKKRFMEKYVIPTLKDTEKQNNVEEYDLILIKKPSNKILGASGEAIEEIIIKVNEKISYNTKLSNNEYNNWILANQKDKNTCILYNEYESELPELRIYIFNMEFKKIQLQHCYNIEFLTCAIKYYYNIKLDTLEIEIIAKHTEYGSLKVQWIDYLLNNEYDFLVHYGEILLKSAIKQKNIELMEEIIEKTLEYFKQDPKRNIYILSIIFSNVPYLESYYVEKLLKYYNEPTLFLDSSKPKVNNFDHLHSFCIELRKLGKIHHIIKWFFIFVIPVLSAIAILNFLKGKDTKNFVPIFILVFIINISNLYEFINFNRKSYKFLFVVLFPNYIKYSKDYNWFKEFFIIPKSSPFSKTENNEFYKTWNGEAIINFKWRVFGRYYYAVIWFLFMIFLISFTLASSVSSEIINDKYKRNLLISSIIFGSLHLFFEIRQFIWNPIKWIVNIWNWFDIGAYLLPTITSCYWIYNNDNNIKIDENIMRPLFSISCLLLDIKFLLFFRVFESFGIYFAIIIGVGRRIFWFLFILFLIIISFAHAFFVLLKPNSKFSENNQGDPDDDNNPWVLTPKFHSISKNEENSNAIFVQEPDEYTNLFSNYPNSILSMYLFLTGDRNSLSGWEPGKNRIMIILMIMFSFIVVIYLMNLFIGLLNMAIEEDNDRASYLAQKAEILKDIELFYLLPHQRRWNHWFPDIIYYYADVDKTRKVAKKLLDDGTWTDDDKNIETRKKLLNLLAI</sequence>
<dbReference type="VEuPathDB" id="FungiDB:RhiirFUN_024014"/>
<feature type="transmembrane region" description="Helical" evidence="8">
    <location>
        <begin position="878"/>
        <end position="899"/>
    </location>
</feature>
<dbReference type="Gene3D" id="1.10.287.70">
    <property type="match status" value="1"/>
</dbReference>
<evidence type="ECO:0000256" key="6">
    <source>
        <dbReference type="SAM" id="Coils"/>
    </source>
</evidence>
<feature type="coiled-coil region" evidence="6">
    <location>
        <begin position="223"/>
        <end position="250"/>
    </location>
</feature>
<organism evidence="10 11">
    <name type="scientific">Rhizophagus irregularis</name>
    <dbReference type="NCBI Taxonomy" id="588596"/>
    <lineage>
        <taxon>Eukaryota</taxon>
        <taxon>Fungi</taxon>
        <taxon>Fungi incertae sedis</taxon>
        <taxon>Mucoromycota</taxon>
        <taxon>Glomeromycotina</taxon>
        <taxon>Glomeromycetes</taxon>
        <taxon>Glomerales</taxon>
        <taxon>Glomeraceae</taxon>
        <taxon>Rhizophagus</taxon>
    </lineage>
</organism>
<reference evidence="10 11" key="1">
    <citation type="submission" date="2015-10" db="EMBL/GenBank/DDBJ databases">
        <title>Genome analyses suggest a sexual origin of heterokaryosis in a supposedly ancient asexual fungus.</title>
        <authorList>
            <person name="Ropars J."/>
            <person name="Sedzielewska K."/>
            <person name="Noel J."/>
            <person name="Charron P."/>
            <person name="Farinelli L."/>
            <person name="Marton T."/>
            <person name="Kruger M."/>
            <person name="Pelin A."/>
            <person name="Brachmann A."/>
            <person name="Corradi N."/>
        </authorList>
    </citation>
    <scope>NUCLEOTIDE SEQUENCE [LARGE SCALE GENOMIC DNA]</scope>
    <source>
        <strain evidence="10 11">A4</strain>
    </source>
</reference>
<feature type="domain" description="Ion transport" evidence="9">
    <location>
        <begin position="849"/>
        <end position="1121"/>
    </location>
</feature>
<evidence type="ECO:0000313" key="10">
    <source>
        <dbReference type="EMBL" id="PKY43118.1"/>
    </source>
</evidence>
<feature type="compositionally biased region" description="Basic and acidic residues" evidence="7">
    <location>
        <begin position="367"/>
        <end position="380"/>
    </location>
</feature>
<comment type="caution">
    <text evidence="10">The sequence shown here is derived from an EMBL/GenBank/DDBJ whole genome shotgun (WGS) entry which is preliminary data.</text>
</comment>
<evidence type="ECO:0000256" key="1">
    <source>
        <dbReference type="ARBA" id="ARBA00004141"/>
    </source>
</evidence>
<keyword evidence="4 8" id="KW-1133">Transmembrane helix</keyword>
<evidence type="ECO:0000256" key="4">
    <source>
        <dbReference type="ARBA" id="ARBA00022989"/>
    </source>
</evidence>
<evidence type="ECO:0000256" key="3">
    <source>
        <dbReference type="ARBA" id="ARBA00022737"/>
    </source>
</evidence>
<dbReference type="PANTHER" id="PTHR10582">
    <property type="entry name" value="TRANSIENT RECEPTOR POTENTIAL ION CHANNEL PROTEIN"/>
    <property type="match status" value="1"/>
</dbReference>
<evidence type="ECO:0000256" key="2">
    <source>
        <dbReference type="ARBA" id="ARBA00022692"/>
    </source>
</evidence>
<feature type="transmembrane region" description="Helical" evidence="8">
    <location>
        <begin position="981"/>
        <end position="1003"/>
    </location>
</feature>
<proteinExistence type="predicted"/>
<dbReference type="AlphaFoldDB" id="A0A2I1G915"/>
<name>A0A2I1G915_9GLOM</name>
<keyword evidence="5 8" id="KW-0472">Membrane</keyword>
<gene>
    <name evidence="10" type="ORF">RhiirA4_457056</name>
</gene>
<keyword evidence="3" id="KW-0677">Repeat</keyword>
<feature type="transmembrane region" description="Helical" evidence="8">
    <location>
        <begin position="950"/>
        <end position="975"/>
    </location>
</feature>
<dbReference type="GO" id="GO:0098703">
    <property type="term" value="P:calcium ion import across plasma membrane"/>
    <property type="evidence" value="ECO:0007669"/>
    <property type="project" value="TreeGrafter"/>
</dbReference>
<feature type="region of interest" description="Disordered" evidence="7">
    <location>
        <begin position="358"/>
        <end position="400"/>
    </location>
</feature>
<keyword evidence="6" id="KW-0175">Coiled coil</keyword>
<protein>
    <recommendedName>
        <fullName evidence="9">Ion transport domain-containing protein</fullName>
    </recommendedName>
</protein>
<keyword evidence="11" id="KW-1185">Reference proteome</keyword>
<dbReference type="GO" id="GO:0005886">
    <property type="term" value="C:plasma membrane"/>
    <property type="evidence" value="ECO:0007669"/>
    <property type="project" value="TreeGrafter"/>
</dbReference>
<feature type="transmembrane region" description="Helical" evidence="8">
    <location>
        <begin position="755"/>
        <end position="775"/>
    </location>
</feature>
<evidence type="ECO:0000313" key="11">
    <source>
        <dbReference type="Proteomes" id="UP000234323"/>
    </source>
</evidence>
<dbReference type="Proteomes" id="UP000234323">
    <property type="component" value="Unassembled WGS sequence"/>
</dbReference>
<evidence type="ECO:0000256" key="5">
    <source>
        <dbReference type="ARBA" id="ARBA00023136"/>
    </source>
</evidence>
<feature type="transmembrane region" description="Helical" evidence="8">
    <location>
        <begin position="843"/>
        <end position="866"/>
    </location>
</feature>
<dbReference type="Pfam" id="PF00520">
    <property type="entry name" value="Ion_trans"/>
    <property type="match status" value="1"/>
</dbReference>
<dbReference type="VEuPathDB" id="FungiDB:FUN_002912"/>
<dbReference type="EMBL" id="LLXI01000237">
    <property type="protein sequence ID" value="PKY43118.1"/>
    <property type="molecule type" value="Genomic_DNA"/>
</dbReference>